<dbReference type="GO" id="GO:0009306">
    <property type="term" value="P:protein secretion"/>
    <property type="evidence" value="ECO:0007669"/>
    <property type="project" value="InterPro"/>
</dbReference>
<dbReference type="InterPro" id="IPR050810">
    <property type="entry name" value="Bact_Secretion_Sys_Channel"/>
</dbReference>
<reference evidence="6 7" key="1">
    <citation type="submission" date="2018-04" db="EMBL/GenBank/DDBJ databases">
        <title>Genomic Encyclopedia of Type Strains, Phase IV (KMG-IV): sequencing the most valuable type-strain genomes for metagenomic binning, comparative biology and taxonomic classification.</title>
        <authorList>
            <person name="Goeker M."/>
        </authorList>
    </citation>
    <scope>NUCLEOTIDE SEQUENCE [LARGE SCALE GENOMIC DNA]</scope>
    <source>
        <strain evidence="6 7">DSM 14823</strain>
    </source>
</reference>
<protein>
    <submittedName>
        <fullName evidence="6">Type II/III secretion system protein</fullName>
    </submittedName>
</protein>
<keyword evidence="2" id="KW-0732">Signal</keyword>
<evidence type="ECO:0000256" key="4">
    <source>
        <dbReference type="RuleBase" id="RU004003"/>
    </source>
</evidence>
<evidence type="ECO:0000313" key="6">
    <source>
        <dbReference type="EMBL" id="PVY41412.1"/>
    </source>
</evidence>
<comment type="similarity">
    <text evidence="4">Belongs to the bacterial secretin family.</text>
</comment>
<accession>A0A2U1AYG9</accession>
<dbReference type="AlphaFoldDB" id="A0A2U1AYG9"/>
<dbReference type="PANTHER" id="PTHR30332">
    <property type="entry name" value="PROBABLE GENERAL SECRETION PATHWAY PROTEIN D"/>
    <property type="match status" value="1"/>
</dbReference>
<dbReference type="GO" id="GO:0015627">
    <property type="term" value="C:type II protein secretion system complex"/>
    <property type="evidence" value="ECO:0007669"/>
    <property type="project" value="TreeGrafter"/>
</dbReference>
<dbReference type="EMBL" id="QEKH01000014">
    <property type="protein sequence ID" value="PVY41412.1"/>
    <property type="molecule type" value="Genomic_DNA"/>
</dbReference>
<proteinExistence type="inferred from homology"/>
<keyword evidence="7" id="KW-1185">Reference proteome</keyword>
<sequence length="540" mass="59304">MNNKIFLLLAALFPASILTVGETIKLVPEQIPGKPKADFNAPSAGYGSSSVQAQLRLEVKDGTKAIHFIRDNNDPYVITRTYELKHADPYGLRWYLNAIINAKRVDQNQPSVAALKFNNGRKLLIVSAEACRFEDDGYGESIDKLVERLDQPGLTASSGRPKFIYFPKINSAATLKKMVSEVGASAIDVEFDNGVDKLIVDGGLNALFVAAPFWSWKHISNMLAQYDRPIPEIRFRYKVVEIFAENDDKIGLDFQSWKNNDGADFFSAGGRFRSNWASTFGAGVNNSGSSKTEFFNFNPKWNSKYIDFLTSRGKARVLTSGVLNAKNRTTTSINVGSGLFYDDVSQKIEPGNTGRLPAPFAGEPDVPDAGKLEIRKGQQQITKVGEGFRFSLDLVEPIVTANSTTLKLHAESVSLIGWDSSGEPRLNKSEIETEVQIGNSGKNFVIGGLRKFDIVRGVAGVPLLKDLPLLGWLFSTESESTKKSQIVILASAEYSTPFDPVPTEIQANVGKIVEDVRAGVRNPLNNLGFEQYGIDSDTIE</sequence>
<evidence type="ECO:0000313" key="7">
    <source>
        <dbReference type="Proteomes" id="UP000245959"/>
    </source>
</evidence>
<name>A0A2U1AYG9_9BACT</name>
<dbReference type="GeneID" id="78295379"/>
<dbReference type="RefSeq" id="WP_116884073.1">
    <property type="nucleotide sequence ID" value="NZ_CABMMC010000012.1"/>
</dbReference>
<evidence type="ECO:0000256" key="2">
    <source>
        <dbReference type="ARBA" id="ARBA00022729"/>
    </source>
</evidence>
<feature type="domain" description="Type II/III secretion system secretin-like" evidence="5">
    <location>
        <begin position="309"/>
        <end position="490"/>
    </location>
</feature>
<dbReference type="InterPro" id="IPR004846">
    <property type="entry name" value="T2SS/T3SS_dom"/>
</dbReference>
<dbReference type="Proteomes" id="UP000245959">
    <property type="component" value="Unassembled WGS sequence"/>
</dbReference>
<organism evidence="6 7">
    <name type="scientific">Victivallis vadensis</name>
    <dbReference type="NCBI Taxonomy" id="172901"/>
    <lineage>
        <taxon>Bacteria</taxon>
        <taxon>Pseudomonadati</taxon>
        <taxon>Lentisphaerota</taxon>
        <taxon>Lentisphaeria</taxon>
        <taxon>Victivallales</taxon>
        <taxon>Victivallaceae</taxon>
        <taxon>Victivallis</taxon>
    </lineage>
</organism>
<evidence type="ECO:0000256" key="1">
    <source>
        <dbReference type="ARBA" id="ARBA00004370"/>
    </source>
</evidence>
<dbReference type="Pfam" id="PF00263">
    <property type="entry name" value="Secretin"/>
    <property type="match status" value="1"/>
</dbReference>
<evidence type="ECO:0000259" key="5">
    <source>
        <dbReference type="Pfam" id="PF00263"/>
    </source>
</evidence>
<dbReference type="PANTHER" id="PTHR30332:SF24">
    <property type="entry name" value="SECRETIN GSPD-RELATED"/>
    <property type="match status" value="1"/>
</dbReference>
<dbReference type="GO" id="GO:0016020">
    <property type="term" value="C:membrane"/>
    <property type="evidence" value="ECO:0007669"/>
    <property type="project" value="UniProtKB-SubCell"/>
</dbReference>
<comment type="subcellular location">
    <subcellularLocation>
        <location evidence="1">Membrane</location>
    </subcellularLocation>
</comment>
<gene>
    <name evidence="6" type="ORF">C8D82_11425</name>
</gene>
<keyword evidence="3" id="KW-0472">Membrane</keyword>
<dbReference type="OrthoDB" id="9813141at2"/>
<evidence type="ECO:0000256" key="3">
    <source>
        <dbReference type="ARBA" id="ARBA00023136"/>
    </source>
</evidence>
<comment type="caution">
    <text evidence="6">The sequence shown here is derived from an EMBL/GenBank/DDBJ whole genome shotgun (WGS) entry which is preliminary data.</text>
</comment>